<accession>A0A542ZFE6</accession>
<dbReference type="AlphaFoldDB" id="A0A542ZFE6"/>
<dbReference type="InterPro" id="IPR016193">
    <property type="entry name" value="Cytidine_deaminase-like"/>
</dbReference>
<protein>
    <submittedName>
        <fullName evidence="1">Cytidine deaminase</fullName>
    </submittedName>
</protein>
<dbReference type="NCBIfam" id="NF006155">
    <property type="entry name" value="PRK08298.1"/>
    <property type="match status" value="1"/>
</dbReference>
<evidence type="ECO:0000313" key="2">
    <source>
        <dbReference type="Proteomes" id="UP000319514"/>
    </source>
</evidence>
<sequence>MDVDQRLLDAAVDQMERRWPAGEQAGAAAVYLSDGSILTSVCLDNINPGVVLCHEVGALCQAYTQNAIVVASGCAGRDEGSAQLHVYAPCGVCQERLALWVPDVQVGVSDPASASGWSSRSLRDVNPHYWAARFGSDGGWPSLTQHTS</sequence>
<dbReference type="GO" id="GO:0003824">
    <property type="term" value="F:catalytic activity"/>
    <property type="evidence" value="ECO:0007669"/>
    <property type="project" value="InterPro"/>
</dbReference>
<comment type="caution">
    <text evidence="1">The sequence shown here is derived from an EMBL/GenBank/DDBJ whole genome shotgun (WGS) entry which is preliminary data.</text>
</comment>
<evidence type="ECO:0000313" key="1">
    <source>
        <dbReference type="EMBL" id="TQL59041.1"/>
    </source>
</evidence>
<dbReference type="SUPFAM" id="SSF53927">
    <property type="entry name" value="Cytidine deaminase-like"/>
    <property type="match status" value="1"/>
</dbReference>
<proteinExistence type="predicted"/>
<dbReference type="CDD" id="cd01283">
    <property type="entry name" value="cytidine_deaminase"/>
    <property type="match status" value="1"/>
</dbReference>
<dbReference type="Gene3D" id="3.40.140.10">
    <property type="entry name" value="Cytidine Deaminase, domain 2"/>
    <property type="match status" value="1"/>
</dbReference>
<keyword evidence="2" id="KW-1185">Reference proteome</keyword>
<dbReference type="OrthoDB" id="9795347at2"/>
<dbReference type="RefSeq" id="WP_141787111.1">
    <property type="nucleotide sequence ID" value="NZ_BAAAKX010000009.1"/>
</dbReference>
<name>A0A542ZFE6_9MICO</name>
<dbReference type="Proteomes" id="UP000319514">
    <property type="component" value="Unassembled WGS sequence"/>
</dbReference>
<organism evidence="1 2">
    <name type="scientific">Oryzihumus leptocrescens</name>
    <dbReference type="NCBI Taxonomy" id="297536"/>
    <lineage>
        <taxon>Bacteria</taxon>
        <taxon>Bacillati</taxon>
        <taxon>Actinomycetota</taxon>
        <taxon>Actinomycetes</taxon>
        <taxon>Micrococcales</taxon>
        <taxon>Intrasporangiaceae</taxon>
        <taxon>Oryzihumus</taxon>
    </lineage>
</organism>
<dbReference type="EMBL" id="VFOQ01000001">
    <property type="protein sequence ID" value="TQL59041.1"/>
    <property type="molecule type" value="Genomic_DNA"/>
</dbReference>
<reference evidence="1 2" key="1">
    <citation type="submission" date="2019-06" db="EMBL/GenBank/DDBJ databases">
        <title>Sequencing the genomes of 1000 actinobacteria strains.</title>
        <authorList>
            <person name="Klenk H.-P."/>
        </authorList>
    </citation>
    <scope>NUCLEOTIDE SEQUENCE [LARGE SCALE GENOMIC DNA]</scope>
    <source>
        <strain evidence="1 2">DSM 18082</strain>
    </source>
</reference>
<gene>
    <name evidence="1" type="ORF">FB474_0387</name>
</gene>